<dbReference type="PANTHER" id="PTHR43133:SF8">
    <property type="entry name" value="RNA POLYMERASE SIGMA FACTOR HI_1459-RELATED"/>
    <property type="match status" value="1"/>
</dbReference>
<keyword evidence="4" id="KW-0238">DNA-binding</keyword>
<keyword evidence="2" id="KW-0805">Transcription regulation</keyword>
<dbReference type="GO" id="GO:0016987">
    <property type="term" value="F:sigma factor activity"/>
    <property type="evidence" value="ECO:0007669"/>
    <property type="project" value="UniProtKB-KW"/>
</dbReference>
<name>C1F2E5_ACIC5</name>
<dbReference type="eggNOG" id="COG1595">
    <property type="taxonomic scope" value="Bacteria"/>
</dbReference>
<comment type="similarity">
    <text evidence="1">Belongs to the sigma-70 factor family. ECF subfamily.</text>
</comment>
<dbReference type="InterPro" id="IPR013249">
    <property type="entry name" value="RNA_pol_sigma70_r4_t2"/>
</dbReference>
<evidence type="ECO:0000313" key="9">
    <source>
        <dbReference type="Proteomes" id="UP000002207"/>
    </source>
</evidence>
<evidence type="ECO:0000256" key="3">
    <source>
        <dbReference type="ARBA" id="ARBA00023082"/>
    </source>
</evidence>
<dbReference type="NCBIfam" id="TIGR02937">
    <property type="entry name" value="sigma70-ECF"/>
    <property type="match status" value="1"/>
</dbReference>
<evidence type="ECO:0000256" key="4">
    <source>
        <dbReference type="ARBA" id="ARBA00023125"/>
    </source>
</evidence>
<dbReference type="InterPro" id="IPR014284">
    <property type="entry name" value="RNA_pol_sigma-70_dom"/>
</dbReference>
<dbReference type="KEGG" id="aca:ACP_2603"/>
<dbReference type="HOGENOM" id="CLU_047691_9_2_0"/>
<evidence type="ECO:0000259" key="6">
    <source>
        <dbReference type="Pfam" id="PF04542"/>
    </source>
</evidence>
<keyword evidence="3" id="KW-0731">Sigma factor</keyword>
<proteinExistence type="inferred from homology"/>
<dbReference type="InterPro" id="IPR013324">
    <property type="entry name" value="RNA_pol_sigma_r3/r4-like"/>
</dbReference>
<dbReference type="Proteomes" id="UP000002207">
    <property type="component" value="Chromosome"/>
</dbReference>
<dbReference type="InParanoid" id="C1F2E5"/>
<dbReference type="SUPFAM" id="SSF88946">
    <property type="entry name" value="Sigma2 domain of RNA polymerase sigma factors"/>
    <property type="match status" value="1"/>
</dbReference>
<evidence type="ECO:0000256" key="5">
    <source>
        <dbReference type="ARBA" id="ARBA00023163"/>
    </source>
</evidence>
<gene>
    <name evidence="8" type="ordered locus">ACP_2603</name>
</gene>
<organism evidence="8 9">
    <name type="scientific">Acidobacterium capsulatum (strain ATCC 51196 / DSM 11244 / BCRC 80197 / JCM 7670 / NBRC 15755 / NCIMB 13165 / 161)</name>
    <dbReference type="NCBI Taxonomy" id="240015"/>
    <lineage>
        <taxon>Bacteria</taxon>
        <taxon>Pseudomonadati</taxon>
        <taxon>Acidobacteriota</taxon>
        <taxon>Terriglobia</taxon>
        <taxon>Terriglobales</taxon>
        <taxon>Acidobacteriaceae</taxon>
        <taxon>Acidobacterium</taxon>
    </lineage>
</organism>
<dbReference type="InterPro" id="IPR036388">
    <property type="entry name" value="WH-like_DNA-bd_sf"/>
</dbReference>
<dbReference type="GO" id="GO:0006352">
    <property type="term" value="P:DNA-templated transcription initiation"/>
    <property type="evidence" value="ECO:0007669"/>
    <property type="project" value="InterPro"/>
</dbReference>
<accession>C1F2E5</accession>
<dbReference type="InterPro" id="IPR013325">
    <property type="entry name" value="RNA_pol_sigma_r2"/>
</dbReference>
<sequence length="225" mass="25142">MLLWFQPKTDARAEGRHSDRDSETAAQADISECDNQAFLAIYDRYSRTIYRFLVHMTGSLTIAEDLTQEAFVVILEIMSGEKQLGFDPEKGTLEGYLLGIARNLARRELRKGRRLVSLEGMLDLSIGNETNELLTGNGRISDESLAVVVARAELRSLYRAILELPTHYREVLVLCSLQEKSYKDAATLLQVTEGTIASRMNRAKGLLAAKMRQPSDEKSASSKAQ</sequence>
<dbReference type="InterPro" id="IPR007627">
    <property type="entry name" value="RNA_pol_sigma70_r2"/>
</dbReference>
<reference evidence="8 9" key="1">
    <citation type="journal article" date="2009" name="Appl. Environ. Microbiol.">
        <title>Three genomes from the phylum Acidobacteria provide insight into the lifestyles of these microorganisms in soils.</title>
        <authorList>
            <person name="Ward N.L."/>
            <person name="Challacombe J.F."/>
            <person name="Janssen P.H."/>
            <person name="Henrissat B."/>
            <person name="Coutinho P.M."/>
            <person name="Wu M."/>
            <person name="Xie G."/>
            <person name="Haft D.H."/>
            <person name="Sait M."/>
            <person name="Badger J."/>
            <person name="Barabote R.D."/>
            <person name="Bradley B."/>
            <person name="Brettin T.S."/>
            <person name="Brinkac L.M."/>
            <person name="Bruce D."/>
            <person name="Creasy T."/>
            <person name="Daugherty S.C."/>
            <person name="Davidsen T.M."/>
            <person name="DeBoy R.T."/>
            <person name="Detter J.C."/>
            <person name="Dodson R.J."/>
            <person name="Durkin A.S."/>
            <person name="Ganapathy A."/>
            <person name="Gwinn-Giglio M."/>
            <person name="Han C.S."/>
            <person name="Khouri H."/>
            <person name="Kiss H."/>
            <person name="Kothari S.P."/>
            <person name="Madupu R."/>
            <person name="Nelson K.E."/>
            <person name="Nelson W.C."/>
            <person name="Paulsen I."/>
            <person name="Penn K."/>
            <person name="Ren Q."/>
            <person name="Rosovitz M.J."/>
            <person name="Selengut J.D."/>
            <person name="Shrivastava S."/>
            <person name="Sullivan S.A."/>
            <person name="Tapia R."/>
            <person name="Thompson L.S."/>
            <person name="Watkins K.L."/>
            <person name="Yang Q."/>
            <person name="Yu C."/>
            <person name="Zafar N."/>
            <person name="Zhou L."/>
            <person name="Kuske C.R."/>
        </authorList>
    </citation>
    <scope>NUCLEOTIDE SEQUENCE [LARGE SCALE GENOMIC DNA]</scope>
    <source>
        <strain evidence="9">ATCC 51196 / DSM 11244 / BCRC 80197 / JCM 7670 / NBRC 15755 / NCIMB 13165 / 161</strain>
    </source>
</reference>
<dbReference type="SUPFAM" id="SSF88659">
    <property type="entry name" value="Sigma3 and sigma4 domains of RNA polymerase sigma factors"/>
    <property type="match status" value="1"/>
</dbReference>
<dbReference type="Gene3D" id="1.10.10.10">
    <property type="entry name" value="Winged helix-like DNA-binding domain superfamily/Winged helix DNA-binding domain"/>
    <property type="match status" value="1"/>
</dbReference>
<feature type="domain" description="RNA polymerase sigma-70 region 2" evidence="6">
    <location>
        <begin position="41"/>
        <end position="114"/>
    </location>
</feature>
<keyword evidence="5" id="KW-0804">Transcription</keyword>
<keyword evidence="9" id="KW-1185">Reference proteome</keyword>
<evidence type="ECO:0000313" key="8">
    <source>
        <dbReference type="EMBL" id="ACO33445.1"/>
    </source>
</evidence>
<dbReference type="EMBL" id="CP001472">
    <property type="protein sequence ID" value="ACO33445.1"/>
    <property type="molecule type" value="Genomic_DNA"/>
</dbReference>
<dbReference type="InterPro" id="IPR039425">
    <property type="entry name" value="RNA_pol_sigma-70-like"/>
</dbReference>
<dbReference type="PANTHER" id="PTHR43133">
    <property type="entry name" value="RNA POLYMERASE ECF-TYPE SIGMA FACTO"/>
    <property type="match status" value="1"/>
</dbReference>
<dbReference type="Gene3D" id="1.10.1740.10">
    <property type="match status" value="1"/>
</dbReference>
<protein>
    <submittedName>
        <fullName evidence="8">RNA polymerase sigma-70 factor</fullName>
    </submittedName>
</protein>
<dbReference type="AlphaFoldDB" id="C1F2E5"/>
<evidence type="ECO:0000256" key="2">
    <source>
        <dbReference type="ARBA" id="ARBA00023015"/>
    </source>
</evidence>
<dbReference type="Pfam" id="PF08281">
    <property type="entry name" value="Sigma70_r4_2"/>
    <property type="match status" value="1"/>
</dbReference>
<dbReference type="Pfam" id="PF04542">
    <property type="entry name" value="Sigma70_r2"/>
    <property type="match status" value="1"/>
</dbReference>
<feature type="domain" description="RNA polymerase sigma factor 70 region 4 type 2" evidence="7">
    <location>
        <begin position="155"/>
        <end position="204"/>
    </location>
</feature>
<dbReference type="GO" id="GO:0003677">
    <property type="term" value="F:DNA binding"/>
    <property type="evidence" value="ECO:0007669"/>
    <property type="project" value="UniProtKB-KW"/>
</dbReference>
<evidence type="ECO:0000256" key="1">
    <source>
        <dbReference type="ARBA" id="ARBA00010641"/>
    </source>
</evidence>
<evidence type="ECO:0000259" key="7">
    <source>
        <dbReference type="Pfam" id="PF08281"/>
    </source>
</evidence>
<dbReference type="STRING" id="240015.ACP_2603"/>